<accession>A0A1G5CMJ1</accession>
<gene>
    <name evidence="1" type="ORF">SAMN03080606_00707</name>
</gene>
<sequence>MLNTEEFNKELELQVIKEELIEVSQLFIELLERYLDKGLIDEQSFQHLIKHKKEFMQQ</sequence>
<organism evidence="1 2">
    <name type="scientific">Alkaliphilus peptidifermentans DSM 18978</name>
    <dbReference type="NCBI Taxonomy" id="1120976"/>
    <lineage>
        <taxon>Bacteria</taxon>
        <taxon>Bacillati</taxon>
        <taxon>Bacillota</taxon>
        <taxon>Clostridia</taxon>
        <taxon>Peptostreptococcales</taxon>
        <taxon>Natronincolaceae</taxon>
        <taxon>Alkaliphilus</taxon>
    </lineage>
</organism>
<dbReference type="RefSeq" id="WP_176758845.1">
    <property type="nucleotide sequence ID" value="NZ_FMUS01000003.1"/>
</dbReference>
<dbReference type="Proteomes" id="UP000198636">
    <property type="component" value="Unassembled WGS sequence"/>
</dbReference>
<reference evidence="1 2" key="1">
    <citation type="submission" date="2016-10" db="EMBL/GenBank/DDBJ databases">
        <authorList>
            <person name="de Groot N.N."/>
        </authorList>
    </citation>
    <scope>NUCLEOTIDE SEQUENCE [LARGE SCALE GENOMIC DNA]</scope>
    <source>
        <strain evidence="1 2">DSM 18978</strain>
    </source>
</reference>
<dbReference type="EMBL" id="FMUS01000003">
    <property type="protein sequence ID" value="SCY03518.1"/>
    <property type="molecule type" value="Genomic_DNA"/>
</dbReference>
<evidence type="ECO:0000313" key="1">
    <source>
        <dbReference type="EMBL" id="SCY03518.1"/>
    </source>
</evidence>
<protein>
    <submittedName>
        <fullName evidence="1">Uncharacterized protein</fullName>
    </submittedName>
</protein>
<evidence type="ECO:0000313" key="2">
    <source>
        <dbReference type="Proteomes" id="UP000198636"/>
    </source>
</evidence>
<keyword evidence="2" id="KW-1185">Reference proteome</keyword>
<name>A0A1G5CMJ1_9FIRM</name>
<dbReference type="AlphaFoldDB" id="A0A1G5CMJ1"/>
<proteinExistence type="predicted"/>